<dbReference type="EMBL" id="UINC01026394">
    <property type="protein sequence ID" value="SVB03765.1"/>
    <property type="molecule type" value="Genomic_DNA"/>
</dbReference>
<dbReference type="Pfam" id="PF13414">
    <property type="entry name" value="TPR_11"/>
    <property type="match status" value="1"/>
</dbReference>
<evidence type="ECO:0000313" key="1">
    <source>
        <dbReference type="EMBL" id="SVB03765.1"/>
    </source>
</evidence>
<protein>
    <submittedName>
        <fullName evidence="1">Uncharacterized protein</fullName>
    </submittedName>
</protein>
<reference evidence="1" key="1">
    <citation type="submission" date="2018-05" db="EMBL/GenBank/DDBJ databases">
        <authorList>
            <person name="Lanie J.A."/>
            <person name="Ng W.-L."/>
            <person name="Kazmierczak K.M."/>
            <person name="Andrzejewski T.M."/>
            <person name="Davidsen T.M."/>
            <person name="Wayne K.J."/>
            <person name="Tettelin H."/>
            <person name="Glass J.I."/>
            <person name="Rusch D."/>
            <person name="Podicherti R."/>
            <person name="Tsui H.-C.T."/>
            <person name="Winkler M.E."/>
        </authorList>
    </citation>
    <scope>NUCLEOTIDE SEQUENCE</scope>
</reference>
<accession>A0A382AQF1</accession>
<dbReference type="Pfam" id="PF00515">
    <property type="entry name" value="TPR_1"/>
    <property type="match status" value="1"/>
</dbReference>
<dbReference type="Gene3D" id="3.40.50.2000">
    <property type="entry name" value="Glycogen Phosphorylase B"/>
    <property type="match status" value="1"/>
</dbReference>
<dbReference type="InterPro" id="IPR011990">
    <property type="entry name" value="TPR-like_helical_dom_sf"/>
</dbReference>
<dbReference type="Gene3D" id="1.25.40.10">
    <property type="entry name" value="Tetratricopeptide repeat domain"/>
    <property type="match status" value="3"/>
</dbReference>
<proteinExistence type="predicted"/>
<organism evidence="1">
    <name type="scientific">marine metagenome</name>
    <dbReference type="NCBI Taxonomy" id="408172"/>
    <lineage>
        <taxon>unclassified sequences</taxon>
        <taxon>metagenomes</taxon>
        <taxon>ecological metagenomes</taxon>
    </lineage>
</organism>
<dbReference type="InterPro" id="IPR019734">
    <property type="entry name" value="TPR_rpt"/>
</dbReference>
<dbReference type="SUPFAM" id="SSF53756">
    <property type="entry name" value="UDP-Glycosyltransferase/glycogen phosphorylase"/>
    <property type="match status" value="1"/>
</dbReference>
<dbReference type="SMART" id="SM00028">
    <property type="entry name" value="TPR"/>
    <property type="match status" value="5"/>
</dbReference>
<name>A0A382AQF1_9ZZZZ</name>
<sequence length="495" mass="56959">MENDNINKIFNSALTLHQNGNLNEAKILLKKILTSLPKHLPSIFLLGTLSAQIQEYQTAIELLTKSIKIKPEFIEAHNNLGNVFQELGKNKEAVSCYKRAIKLNPEYVEAQYNLGKVFQELGKNKQAMSVYQKAIQIDFKYIKAHNNLGLVYQELGKYQDAVSCYQRAIKLNPEYVEALNNIGRVQLAIGDFENGWIGHEFRNNGIKEVYALLGIKDKKIWNGKKFDGTLVVHGEQGIGDEILYSSMFPDLVNYHDNLIITTDSRLIPIMQRSFPKVNFINRYNNNLSNKNNSSTHILAGSLGRIFRNSLTDFKKDKHQWLVPSPKKCDNFKKSLSNLNKYKVGISWRSSGLKSSERSISLTQFVSIFPKHNFEIINLEYGDIHFEKNMLEKKKKRKLIYFDDLDYKNDLEGLAALIKNCDLVVSVANATAHLSGAIGMQTLVMVPAEPQWYWHSENKESIWYPNTQLFRKKIKEEWADVLNMIKEEILLKYKNN</sequence>
<dbReference type="PANTHER" id="PTHR44366:SF1">
    <property type="entry name" value="UDP-N-ACETYLGLUCOSAMINE--PEPTIDE N-ACETYLGLUCOSAMINYLTRANSFERASE 110 KDA SUBUNIT"/>
    <property type="match status" value="1"/>
</dbReference>
<dbReference type="SUPFAM" id="SSF48452">
    <property type="entry name" value="TPR-like"/>
    <property type="match status" value="1"/>
</dbReference>
<dbReference type="AlphaFoldDB" id="A0A382AQF1"/>
<dbReference type="PROSITE" id="PS50005">
    <property type="entry name" value="TPR"/>
    <property type="match status" value="4"/>
</dbReference>
<dbReference type="PANTHER" id="PTHR44366">
    <property type="entry name" value="UDP-N-ACETYLGLUCOSAMINE--PEPTIDE N-ACETYLGLUCOSAMINYLTRANSFERASE 110 KDA SUBUNIT"/>
    <property type="match status" value="1"/>
</dbReference>
<dbReference type="PROSITE" id="PS50293">
    <property type="entry name" value="TPR_REGION"/>
    <property type="match status" value="3"/>
</dbReference>
<gene>
    <name evidence="1" type="ORF">METZ01_LOCUS156619</name>
</gene>
<dbReference type="InterPro" id="IPR037919">
    <property type="entry name" value="OGT"/>
</dbReference>
<dbReference type="GO" id="GO:0097363">
    <property type="term" value="F:protein O-acetylglucosaminyltransferase activity"/>
    <property type="evidence" value="ECO:0007669"/>
    <property type="project" value="TreeGrafter"/>
</dbReference>
<dbReference type="GO" id="GO:0006493">
    <property type="term" value="P:protein O-linked glycosylation"/>
    <property type="evidence" value="ECO:0007669"/>
    <property type="project" value="InterPro"/>
</dbReference>